<accession>A0A6B3LKH2</accession>
<comment type="caution">
    <text evidence="3">The sequence shown here is derived from an EMBL/GenBank/DDBJ whole genome shotgun (WGS) entry which is preliminary data.</text>
</comment>
<feature type="domain" description="Bacterial Ig-like" evidence="2">
    <location>
        <begin position="266"/>
        <end position="341"/>
    </location>
</feature>
<dbReference type="InterPro" id="IPR049826">
    <property type="entry name" value="Ig-like_ice"/>
</dbReference>
<feature type="region of interest" description="Disordered" evidence="1">
    <location>
        <begin position="607"/>
        <end position="626"/>
    </location>
</feature>
<dbReference type="AlphaFoldDB" id="A0A6B3LKH2"/>
<feature type="domain" description="Bacterial Ig-like" evidence="2">
    <location>
        <begin position="173"/>
        <end position="248"/>
    </location>
</feature>
<dbReference type="InterPro" id="IPR044016">
    <property type="entry name" value="Big_13"/>
</dbReference>
<dbReference type="Pfam" id="PF19077">
    <property type="entry name" value="Big_13"/>
    <property type="match status" value="5"/>
</dbReference>
<evidence type="ECO:0000259" key="2">
    <source>
        <dbReference type="Pfam" id="PF19077"/>
    </source>
</evidence>
<organism evidence="3">
    <name type="scientific">Vibrio cholerae</name>
    <dbReference type="NCBI Taxonomy" id="666"/>
    <lineage>
        <taxon>Bacteria</taxon>
        <taxon>Pseudomonadati</taxon>
        <taxon>Pseudomonadota</taxon>
        <taxon>Gammaproteobacteria</taxon>
        <taxon>Vibrionales</taxon>
        <taxon>Vibrionaceae</taxon>
        <taxon>Vibrio</taxon>
    </lineage>
</organism>
<name>A0A6B3LKH2_VIBCL</name>
<dbReference type="InterPro" id="IPR013783">
    <property type="entry name" value="Ig-like_fold"/>
</dbReference>
<feature type="domain" description="Bacterial Ig-like" evidence="2">
    <location>
        <begin position="359"/>
        <end position="432"/>
    </location>
</feature>
<evidence type="ECO:0000313" key="3">
    <source>
        <dbReference type="EMBL" id="NEM94498.1"/>
    </source>
</evidence>
<dbReference type="EMBL" id="JAAGVX010000006">
    <property type="protein sequence ID" value="NEM94498.1"/>
    <property type="molecule type" value="Genomic_DNA"/>
</dbReference>
<evidence type="ECO:0000256" key="1">
    <source>
        <dbReference type="SAM" id="MobiDB-lite"/>
    </source>
</evidence>
<dbReference type="Gene3D" id="2.60.40.10">
    <property type="entry name" value="Immunoglobulins"/>
    <property type="match status" value="7"/>
</dbReference>
<feature type="compositionally biased region" description="Polar residues" evidence="1">
    <location>
        <begin position="607"/>
        <end position="620"/>
    </location>
</feature>
<feature type="domain" description="Bacterial Ig-like" evidence="2">
    <location>
        <begin position="452"/>
        <end position="526"/>
    </location>
</feature>
<dbReference type="NCBIfam" id="NF033510">
    <property type="entry name" value="Ca_tandemer"/>
    <property type="match status" value="7"/>
</dbReference>
<reference evidence="3" key="1">
    <citation type="submission" date="2020-02" db="EMBL/GenBank/DDBJ databases">
        <title>Genome Announcements.</title>
        <authorList>
            <person name="Abdulabbas H.T."/>
            <person name="Bunyan I.A."/>
            <person name="Abdul-Lateef L.A."/>
        </authorList>
    </citation>
    <scope>NUCLEOTIDE SEQUENCE</scope>
    <source>
        <strain evidence="3">NAG1</strain>
    </source>
</reference>
<feature type="domain" description="Bacterial Ig-like" evidence="2">
    <location>
        <begin position="545"/>
        <end position="620"/>
    </location>
</feature>
<dbReference type="RefSeq" id="WP_164366157.1">
    <property type="nucleotide sequence ID" value="NZ_JAAGVX010000006.1"/>
</dbReference>
<sequence length="862" mass="86537">MGIHALLSLTNLAANQLLVIDKNGNIAIINAGEAVPEGAIILDPNSNNLMPEQEPLPVAQLVDAEGNAQPITDDIEQILAALEEGADPTALGEEFATAAGGSTGSALSAAFTIERDGTETLASTRFDTSGFEAIGLSRTQSLSLLNLLQAPNVPVLPEEPTVILAITVDAPDNTNDTTPTITGTTNAVPGSTVTLVVTDANGTQQTLTATVQPDGGYSVDVTTPLAEGSYQVTASVTDPAGNTGTASDKGSVDVTAPVITVDAPDNTNDTTPTITGTTDAPAGSIVTLLVTDTDGNEQTLTATVQPDGSYSVDVTTPLAEGNYKVDASVTDTAGNTGTASDKGSVDVTAPVITVDAPDNTNDTTPTITGKTDAAEGSTVIIVVTDAKGDKQELIVTVDKDGNYSVDVTTPLAEGDYQVTASVTDLAGNTGTAIDNGSVDVTAPVITVDAPDNTNDTTPTITGTTDAPAGSIVTLIVTDTDGNQQTLTATVQPDGSYSVDVTTPLAEGNYKVDARVTDPAGNTGTASDKGCVDLTAPVITVDAPDNTNDTTPTITGTTDAPAGSTVTLVVTDADGNKQILTATVQPDGSYSVDVTTPLAEGSYQVTASVTDPAGNTGTASDDGSVDITPPELGIKLDADITADDIINVDEAGQQISVSGTVTGEFKAGDIVTLTVNGKPYTGPVGADGRFTILVAGSDLVADADKTIDASVTTTDTAGNSTTATDTEGYSVDVTPPAATITLDANITADDVINATEAGQQIPVTGSVGGDVKVGDTVTLTVNGKTFTGLVLADKTFSINVPGSDLVADADKTIDAKVTTTDAAGNSTTATDTEGYSVDVTPPAATITLDANITADDVINATEA</sequence>
<dbReference type="NCBIfam" id="NF012196">
    <property type="entry name" value="Ig_like_ice"/>
    <property type="match status" value="2"/>
</dbReference>
<feature type="non-terminal residue" evidence="3">
    <location>
        <position position="862"/>
    </location>
</feature>
<proteinExistence type="predicted"/>
<protein>
    <submittedName>
        <fullName evidence="3">Ig-like domain-containing protein</fullName>
    </submittedName>
</protein>
<gene>
    <name evidence="3" type="ORF">G3T61_09840</name>
</gene>